<name>A0A9P6WCH3_MAUEX</name>
<feature type="region of interest" description="Disordered" evidence="4">
    <location>
        <begin position="532"/>
        <end position="564"/>
    </location>
</feature>
<feature type="region of interest" description="Disordered" evidence="4">
    <location>
        <begin position="868"/>
        <end position="926"/>
    </location>
</feature>
<dbReference type="PROSITE" id="PS50005">
    <property type="entry name" value="TPR"/>
    <property type="match status" value="2"/>
</dbReference>
<dbReference type="SUPFAM" id="SSF48452">
    <property type="entry name" value="TPR-like"/>
    <property type="match status" value="2"/>
</dbReference>
<evidence type="ECO:0000313" key="5">
    <source>
        <dbReference type="EMBL" id="KAG0668556.1"/>
    </source>
</evidence>
<comment type="caution">
    <text evidence="5">The sequence shown here is derived from an EMBL/GenBank/DDBJ whole genome shotgun (WGS) entry which is preliminary data.</text>
</comment>
<feature type="compositionally biased region" description="Basic and acidic residues" evidence="4">
    <location>
        <begin position="433"/>
        <end position="445"/>
    </location>
</feature>
<feature type="region of interest" description="Disordered" evidence="4">
    <location>
        <begin position="133"/>
        <end position="182"/>
    </location>
</feature>
<feature type="compositionally biased region" description="Low complexity" evidence="4">
    <location>
        <begin position="151"/>
        <end position="160"/>
    </location>
</feature>
<evidence type="ECO:0000256" key="2">
    <source>
        <dbReference type="ARBA" id="ARBA00022803"/>
    </source>
</evidence>
<dbReference type="AlphaFoldDB" id="A0A9P6WCH3"/>
<dbReference type="EMBL" id="PUHR01000064">
    <property type="protein sequence ID" value="KAG0668556.1"/>
    <property type="molecule type" value="Genomic_DNA"/>
</dbReference>
<evidence type="ECO:0000256" key="1">
    <source>
        <dbReference type="ARBA" id="ARBA00022737"/>
    </source>
</evidence>
<feature type="repeat" description="TPR" evidence="3">
    <location>
        <begin position="474"/>
        <end position="507"/>
    </location>
</feature>
<evidence type="ECO:0000313" key="6">
    <source>
        <dbReference type="Proteomes" id="UP000750334"/>
    </source>
</evidence>
<feature type="compositionally biased region" description="Basic and acidic residues" evidence="4">
    <location>
        <begin position="636"/>
        <end position="650"/>
    </location>
</feature>
<feature type="compositionally biased region" description="Polar residues" evidence="4">
    <location>
        <begin position="908"/>
        <end position="920"/>
    </location>
</feature>
<reference evidence="5 6" key="1">
    <citation type="submission" date="2020-11" db="EMBL/GenBank/DDBJ databases">
        <title>Kefir isolates.</title>
        <authorList>
            <person name="Marcisauskas S."/>
            <person name="Kim Y."/>
            <person name="Blasche S."/>
        </authorList>
    </citation>
    <scope>NUCLEOTIDE SEQUENCE [LARGE SCALE GENOMIC DNA]</scope>
    <source>
        <strain evidence="5 6">OG2</strain>
    </source>
</reference>
<dbReference type="Pfam" id="PF13181">
    <property type="entry name" value="TPR_8"/>
    <property type="match status" value="1"/>
</dbReference>
<dbReference type="InterPro" id="IPR011990">
    <property type="entry name" value="TPR-like_helical_dom_sf"/>
</dbReference>
<keyword evidence="6" id="KW-1185">Reference proteome</keyword>
<feature type="region of interest" description="Disordered" evidence="4">
    <location>
        <begin position="634"/>
        <end position="664"/>
    </location>
</feature>
<evidence type="ECO:0008006" key="7">
    <source>
        <dbReference type="Google" id="ProtNLM"/>
    </source>
</evidence>
<keyword evidence="2 3" id="KW-0802">TPR repeat</keyword>
<sequence length="926" mass="106495">MYTDIIKAQTEILQKCSSLAIDMNKLPLALEALKKTLELDPLNLKSLLLLSNAYLKSSSFINVIHLLITAVNSKSKTILNNIMIWHKLAVSYYRLNRFDDSNHAILQAVSLFEKTKRYKFVMNNNRKLLNENKIIPQESDDSNSEPIEKLNTSNNNNIHNNKTKPSTPDNEEEKVESAKDDTENLTISISERKMYLLRCRILLLMDNRHGMSHEGLPAFDKCLYFLERLDNLNYYLDILTTRAQFFKKFNNIVNCKNDLIYVLRLLDDRRNQLKPIELLTKVSYTYSLLASIVYEESPNNYNEAMKLIRDGMKKYPHMTSTMKPLSVLETQLIYLGGSDDEVANRIEHLKVQITLERPKYRATTSYMIARLLIKQNLDKNMNEAYEYYQKTLKLLPKRPWIWISVGALYLELGQFDDALSTYTQAVNHSLYHDENQSDKSERSFSDESSDSSNSSAYNNLLPAYEMKFNNFFGAIAWFGISQVYTATGEYKNAIDAINQALKLFKIEKDSDSVNKLKALLSKLIILEVNDTGDNSTEQNKNENSLNKQPNILNNPTEDRVTNQNNPDAIIRYEKPEVPMFLLIDLMNHIDNELFKSIETVETEDICSMKEEEFDEDVTNTEVTSIKSDIIDVTSNENRDSRNGKRSRVEWENGQETNGSDVNSIETPYYYANQNSSIERDPYYSANFPRQHNVPSSSSVTTNSYSNYKVPMHAGTYDPRYNFQLGNSYAHPDRMERYNTGDVINDVMNRYEHSQYSSSSHPTPIQTKRQIISMPVFIPDPRQSLPASTINTPVIPYDPNNSAFARPYTAGMTRNTYIHGDPHFTPNQTQVDYSNNRVQSSQMMPISNVGQQMIHQLPTQMQYQTHNTQYRPNPITGVNQFPYNEQSNVNTSNGSGTQSGNLQDHPPLNGNTFYANHNNPPGSRYYK</sequence>
<feature type="compositionally biased region" description="Polar residues" evidence="4">
    <location>
        <begin position="653"/>
        <end position="664"/>
    </location>
</feature>
<protein>
    <recommendedName>
        <fullName evidence="7">TPR-like protein</fullName>
    </recommendedName>
</protein>
<feature type="region of interest" description="Disordered" evidence="4">
    <location>
        <begin position="433"/>
        <end position="453"/>
    </location>
</feature>
<organism evidence="5 6">
    <name type="scientific">Maudiozyma exigua</name>
    <name type="common">Yeast</name>
    <name type="synonym">Kazachstania exigua</name>
    <dbReference type="NCBI Taxonomy" id="34358"/>
    <lineage>
        <taxon>Eukaryota</taxon>
        <taxon>Fungi</taxon>
        <taxon>Dikarya</taxon>
        <taxon>Ascomycota</taxon>
        <taxon>Saccharomycotina</taxon>
        <taxon>Saccharomycetes</taxon>
        <taxon>Saccharomycetales</taxon>
        <taxon>Saccharomycetaceae</taxon>
        <taxon>Maudiozyma</taxon>
    </lineage>
</organism>
<dbReference type="Proteomes" id="UP000750334">
    <property type="component" value="Unassembled WGS sequence"/>
</dbReference>
<dbReference type="InterPro" id="IPR019734">
    <property type="entry name" value="TPR_rpt"/>
</dbReference>
<accession>A0A9P6WCH3</accession>
<gene>
    <name evidence="5" type="ORF">C6P45_004588</name>
</gene>
<keyword evidence="1" id="KW-0677">Repeat</keyword>
<dbReference type="Gene3D" id="1.25.40.10">
    <property type="entry name" value="Tetratricopeptide repeat domain"/>
    <property type="match status" value="2"/>
</dbReference>
<dbReference type="PANTHER" id="PTHR45586">
    <property type="entry name" value="TPR REPEAT-CONTAINING PROTEIN PA4667"/>
    <property type="match status" value="1"/>
</dbReference>
<evidence type="ECO:0000256" key="4">
    <source>
        <dbReference type="SAM" id="MobiDB-lite"/>
    </source>
</evidence>
<dbReference type="PANTHER" id="PTHR45586:SF1">
    <property type="entry name" value="LIPOPOLYSACCHARIDE ASSEMBLY PROTEIN B"/>
    <property type="match status" value="1"/>
</dbReference>
<dbReference type="SMART" id="SM00028">
    <property type="entry name" value="TPR"/>
    <property type="match status" value="5"/>
</dbReference>
<evidence type="ECO:0000256" key="3">
    <source>
        <dbReference type="PROSITE-ProRule" id="PRU00339"/>
    </source>
</evidence>
<dbReference type="InterPro" id="IPR051012">
    <property type="entry name" value="CellSynth/LPSAsmb/PSIAsmb"/>
</dbReference>
<feature type="repeat" description="TPR" evidence="3">
    <location>
        <begin position="399"/>
        <end position="432"/>
    </location>
</feature>
<feature type="compositionally biased region" description="Polar residues" evidence="4">
    <location>
        <begin position="868"/>
        <end position="901"/>
    </location>
</feature>
<dbReference type="OrthoDB" id="418911at2759"/>
<proteinExistence type="predicted"/>